<evidence type="ECO:0000313" key="10">
    <source>
        <dbReference type="Proteomes" id="UP000189733"/>
    </source>
</evidence>
<evidence type="ECO:0000256" key="4">
    <source>
        <dbReference type="ARBA" id="ARBA00022692"/>
    </source>
</evidence>
<reference evidence="9 10" key="1">
    <citation type="submission" date="2017-02" db="EMBL/GenBank/DDBJ databases">
        <authorList>
            <person name="Peterson S.W."/>
        </authorList>
    </citation>
    <scope>NUCLEOTIDE SEQUENCE [LARGE SCALE GENOMIC DNA]</scope>
    <source>
        <strain evidence="9 10">DSM 18034</strain>
    </source>
</reference>
<evidence type="ECO:0000256" key="3">
    <source>
        <dbReference type="ARBA" id="ARBA00022475"/>
    </source>
</evidence>
<protein>
    <submittedName>
        <fullName evidence="9">Uncharacterized membrane protein YeiH</fullName>
    </submittedName>
</protein>
<evidence type="ECO:0000256" key="7">
    <source>
        <dbReference type="SAM" id="Phobius"/>
    </source>
</evidence>
<feature type="domain" description="Glycine transporter" evidence="8">
    <location>
        <begin position="90"/>
        <end position="163"/>
    </location>
</feature>
<evidence type="ECO:0000256" key="5">
    <source>
        <dbReference type="ARBA" id="ARBA00022989"/>
    </source>
</evidence>
<evidence type="ECO:0000313" key="9">
    <source>
        <dbReference type="EMBL" id="SKA72794.1"/>
    </source>
</evidence>
<feature type="domain" description="Glycine transporter" evidence="8">
    <location>
        <begin position="4"/>
        <end position="78"/>
    </location>
</feature>
<dbReference type="AlphaFoldDB" id="A0A1T4W673"/>
<name>A0A1T4W673_9BACT</name>
<dbReference type="PANTHER" id="PTHR30506">
    <property type="entry name" value="INNER MEMBRANE PROTEIN"/>
    <property type="match status" value="1"/>
</dbReference>
<keyword evidence="3" id="KW-1003">Cell membrane</keyword>
<feature type="transmembrane region" description="Helical" evidence="7">
    <location>
        <begin position="171"/>
        <end position="192"/>
    </location>
</feature>
<keyword evidence="6 7" id="KW-0472">Membrane</keyword>
<feature type="transmembrane region" description="Helical" evidence="7">
    <location>
        <begin position="147"/>
        <end position="165"/>
    </location>
</feature>
<keyword evidence="5 7" id="KW-1133">Transmembrane helix</keyword>
<comment type="subcellular location">
    <subcellularLocation>
        <location evidence="1">Cell membrane</location>
        <topology evidence="1">Multi-pass membrane protein</topology>
    </subcellularLocation>
</comment>
<keyword evidence="10" id="KW-1185">Reference proteome</keyword>
<evidence type="ECO:0000259" key="8">
    <source>
        <dbReference type="Pfam" id="PF03458"/>
    </source>
</evidence>
<evidence type="ECO:0000256" key="1">
    <source>
        <dbReference type="ARBA" id="ARBA00004651"/>
    </source>
</evidence>
<accession>A0A1T4W673</accession>
<dbReference type="RefSeq" id="WP_078685197.1">
    <property type="nucleotide sequence ID" value="NZ_FUYA01000005.1"/>
</dbReference>
<evidence type="ECO:0000256" key="6">
    <source>
        <dbReference type="ARBA" id="ARBA00023136"/>
    </source>
</evidence>
<dbReference type="STRING" id="1121442.SAMN02745702_01700"/>
<evidence type="ECO:0000256" key="2">
    <source>
        <dbReference type="ARBA" id="ARBA00008193"/>
    </source>
</evidence>
<dbReference type="GO" id="GO:0005886">
    <property type="term" value="C:plasma membrane"/>
    <property type="evidence" value="ECO:0007669"/>
    <property type="project" value="UniProtKB-SubCell"/>
</dbReference>
<dbReference type="OrthoDB" id="9791874at2"/>
<sequence length="202" mass="21236">MLYLLDIFGTLIFAISGAFKASQKELDVLGALILAVATGVGGGIVRDVLLGATPPAAFQDELYFIVCLCGGTLVIFIAPYIARQWNMVMAADALGLGVFAAIGAAKASHFGLGPMGIIFMASMTAVGGGVIRDVLANDVPAIVHTDFYATAAIIGGSLFAILYVFNIPEPVLLLVTIVSTTGIRLVAMHWKLSLPRVRRLKK</sequence>
<dbReference type="EMBL" id="FUYA01000005">
    <property type="protein sequence ID" value="SKA72794.1"/>
    <property type="molecule type" value="Genomic_DNA"/>
</dbReference>
<comment type="similarity">
    <text evidence="2">Belongs to the UPF0126 family.</text>
</comment>
<feature type="transmembrane region" description="Helical" evidence="7">
    <location>
        <begin position="115"/>
        <end position="135"/>
    </location>
</feature>
<feature type="transmembrane region" description="Helical" evidence="7">
    <location>
        <begin position="30"/>
        <end position="50"/>
    </location>
</feature>
<proteinExistence type="inferred from homology"/>
<dbReference type="PANTHER" id="PTHR30506:SF3">
    <property type="entry name" value="UPF0126 INNER MEMBRANE PROTEIN YADS-RELATED"/>
    <property type="match status" value="1"/>
</dbReference>
<keyword evidence="4 7" id="KW-0812">Transmembrane</keyword>
<feature type="transmembrane region" description="Helical" evidence="7">
    <location>
        <begin position="62"/>
        <end position="82"/>
    </location>
</feature>
<dbReference type="Pfam" id="PF03458">
    <property type="entry name" value="Gly_transporter"/>
    <property type="match status" value="2"/>
</dbReference>
<dbReference type="Proteomes" id="UP000189733">
    <property type="component" value="Unassembled WGS sequence"/>
</dbReference>
<gene>
    <name evidence="9" type="ORF">SAMN02745702_01700</name>
</gene>
<dbReference type="InterPro" id="IPR005115">
    <property type="entry name" value="Gly_transporter"/>
</dbReference>
<organism evidence="9 10">
    <name type="scientific">Desulfobaculum bizertense DSM 18034</name>
    <dbReference type="NCBI Taxonomy" id="1121442"/>
    <lineage>
        <taxon>Bacteria</taxon>
        <taxon>Pseudomonadati</taxon>
        <taxon>Thermodesulfobacteriota</taxon>
        <taxon>Desulfovibrionia</taxon>
        <taxon>Desulfovibrionales</taxon>
        <taxon>Desulfovibrionaceae</taxon>
        <taxon>Desulfobaculum</taxon>
    </lineage>
</organism>